<feature type="transmembrane region" description="Helical" evidence="7">
    <location>
        <begin position="151"/>
        <end position="169"/>
    </location>
</feature>
<keyword evidence="10" id="KW-1185">Reference proteome</keyword>
<dbReference type="PANTHER" id="PTHR43840">
    <property type="entry name" value="MITOCHONDRIAL METAL TRANSPORTER 1-RELATED"/>
    <property type="match status" value="1"/>
</dbReference>
<keyword evidence="5 7" id="KW-0472">Membrane</keyword>
<dbReference type="Pfam" id="PF01545">
    <property type="entry name" value="Cation_efflux"/>
    <property type="match status" value="1"/>
</dbReference>
<comment type="subcellular location">
    <subcellularLocation>
        <location evidence="1">Membrane</location>
        <topology evidence="1">Multi-pass membrane protein</topology>
    </subcellularLocation>
</comment>
<sequence length="405" mass="44263">MADRGAGPASHLARTRQPRPCLGGAAGRERLAGRGGTLPAGALLRRGRTSARGGRDHRDHAVRFYDRFELPADKAALHRRAVRLEWWTIAFFLGAVTLLALTLGQSQAMKAAWIEDMLGLVPPAAFLIAARFRNRRPNDRFPYGYHRSVSVAFLAGAVALLGLGGYVVYDSLARLIARERPPIGLIELFGHRFWLGWLMIAALTVTMVPAILLGRAKQKLARQLHDKVLYADAEMNRADWLTAGAAALGVLGIGAGLWWADAVAALVIGGDILRDGMRTTRGAVASLMDNRPRTVDERRPHPLPGELLDAVRDHDWVADAWVRLREEGHVFVGELLVVPAAGTDRLVERLEELGRWSRNFDWRIHDLVVAPVSRIEVDRSTATDATTDSGAASLPARISRTPAAG</sequence>
<keyword evidence="4 7" id="KW-1133">Transmembrane helix</keyword>
<dbReference type="Gene3D" id="1.20.1510.10">
    <property type="entry name" value="Cation efflux protein transmembrane domain"/>
    <property type="match status" value="1"/>
</dbReference>
<dbReference type="InterPro" id="IPR058533">
    <property type="entry name" value="Cation_efflux_TM"/>
</dbReference>
<protein>
    <submittedName>
        <fullName evidence="9">Cation transporter</fullName>
    </submittedName>
</protein>
<reference evidence="9 10" key="1">
    <citation type="submission" date="2020-11" db="EMBL/GenBank/DDBJ databases">
        <title>A novel isolate from a Black sea contaminated sediment with potential to produce alkanes: Plantactinospora alkalitolerans sp. nov.</title>
        <authorList>
            <person name="Carro L."/>
            <person name="Veyisoglu A."/>
            <person name="Guven K."/>
            <person name="Schumann P."/>
            <person name="Klenk H.-P."/>
            <person name="Sahin N."/>
        </authorList>
    </citation>
    <scope>NUCLEOTIDE SEQUENCE [LARGE SCALE GENOMIC DNA]</scope>
    <source>
        <strain evidence="9 10">S1510</strain>
    </source>
</reference>
<keyword evidence="3 7" id="KW-0812">Transmembrane</keyword>
<feature type="region of interest" description="Disordered" evidence="6">
    <location>
        <begin position="1"/>
        <end position="38"/>
    </location>
</feature>
<keyword evidence="2" id="KW-0813">Transport</keyword>
<evidence type="ECO:0000256" key="4">
    <source>
        <dbReference type="ARBA" id="ARBA00022989"/>
    </source>
</evidence>
<feature type="transmembrane region" description="Helical" evidence="7">
    <location>
        <begin position="111"/>
        <end position="130"/>
    </location>
</feature>
<dbReference type="InterPro" id="IPR050291">
    <property type="entry name" value="CDF_Transporter"/>
</dbReference>
<gene>
    <name evidence="9" type="ORF">I0C86_20480</name>
</gene>
<accession>A0ABS0GYN8</accession>
<feature type="region of interest" description="Disordered" evidence="6">
    <location>
        <begin position="380"/>
        <end position="405"/>
    </location>
</feature>
<evidence type="ECO:0000256" key="1">
    <source>
        <dbReference type="ARBA" id="ARBA00004141"/>
    </source>
</evidence>
<comment type="caution">
    <text evidence="9">The sequence shown here is derived from an EMBL/GenBank/DDBJ whole genome shotgun (WGS) entry which is preliminary data.</text>
</comment>
<evidence type="ECO:0000256" key="6">
    <source>
        <dbReference type="SAM" id="MobiDB-lite"/>
    </source>
</evidence>
<name>A0ABS0GYN8_9ACTN</name>
<evidence type="ECO:0000256" key="5">
    <source>
        <dbReference type="ARBA" id="ARBA00023136"/>
    </source>
</evidence>
<feature type="domain" description="Cation efflux protein transmembrane" evidence="8">
    <location>
        <begin position="89"/>
        <end position="288"/>
    </location>
</feature>
<evidence type="ECO:0000256" key="7">
    <source>
        <dbReference type="SAM" id="Phobius"/>
    </source>
</evidence>
<dbReference type="InterPro" id="IPR027469">
    <property type="entry name" value="Cation_efflux_TMD_sf"/>
</dbReference>
<feature type="transmembrane region" description="Helical" evidence="7">
    <location>
        <begin position="194"/>
        <end position="214"/>
    </location>
</feature>
<feature type="transmembrane region" description="Helical" evidence="7">
    <location>
        <begin position="84"/>
        <end position="105"/>
    </location>
</feature>
<evidence type="ECO:0000313" key="10">
    <source>
        <dbReference type="Proteomes" id="UP000638560"/>
    </source>
</evidence>
<organism evidence="9 10">
    <name type="scientific">Plantactinospora alkalitolerans</name>
    <dbReference type="NCBI Taxonomy" id="2789879"/>
    <lineage>
        <taxon>Bacteria</taxon>
        <taxon>Bacillati</taxon>
        <taxon>Actinomycetota</taxon>
        <taxon>Actinomycetes</taxon>
        <taxon>Micromonosporales</taxon>
        <taxon>Micromonosporaceae</taxon>
        <taxon>Plantactinospora</taxon>
    </lineage>
</organism>
<feature type="transmembrane region" description="Helical" evidence="7">
    <location>
        <begin position="240"/>
        <end position="260"/>
    </location>
</feature>
<evidence type="ECO:0000256" key="2">
    <source>
        <dbReference type="ARBA" id="ARBA00022448"/>
    </source>
</evidence>
<feature type="compositionally biased region" description="Low complexity" evidence="6">
    <location>
        <begin position="382"/>
        <end position="393"/>
    </location>
</feature>
<dbReference type="EMBL" id="JADPUN010000190">
    <property type="protein sequence ID" value="MBF9131320.1"/>
    <property type="molecule type" value="Genomic_DNA"/>
</dbReference>
<evidence type="ECO:0000313" key="9">
    <source>
        <dbReference type="EMBL" id="MBF9131320.1"/>
    </source>
</evidence>
<dbReference type="SUPFAM" id="SSF161111">
    <property type="entry name" value="Cation efflux protein transmembrane domain-like"/>
    <property type="match status" value="1"/>
</dbReference>
<proteinExistence type="predicted"/>
<evidence type="ECO:0000259" key="8">
    <source>
        <dbReference type="Pfam" id="PF01545"/>
    </source>
</evidence>
<evidence type="ECO:0000256" key="3">
    <source>
        <dbReference type="ARBA" id="ARBA00022692"/>
    </source>
</evidence>
<dbReference type="Proteomes" id="UP000638560">
    <property type="component" value="Unassembled WGS sequence"/>
</dbReference>
<dbReference type="PANTHER" id="PTHR43840:SF15">
    <property type="entry name" value="MITOCHONDRIAL METAL TRANSPORTER 1-RELATED"/>
    <property type="match status" value="1"/>
</dbReference>